<dbReference type="Gene3D" id="3.60.15.10">
    <property type="entry name" value="Ribonuclease Z/Hydroxyacylglutathione hydrolase-like"/>
    <property type="match status" value="1"/>
</dbReference>
<gene>
    <name evidence="2" type="ORF">IAC85_01380</name>
</gene>
<dbReference type="InterPro" id="IPR001279">
    <property type="entry name" value="Metallo-B-lactamas"/>
</dbReference>
<proteinExistence type="predicted"/>
<name>A0A9D1CL30_9FIRM</name>
<evidence type="ECO:0000313" key="3">
    <source>
        <dbReference type="Proteomes" id="UP000886725"/>
    </source>
</evidence>
<dbReference type="GO" id="GO:0042781">
    <property type="term" value="F:3'-tRNA processing endoribonuclease activity"/>
    <property type="evidence" value="ECO:0007669"/>
    <property type="project" value="TreeGrafter"/>
</dbReference>
<organism evidence="2 3">
    <name type="scientific">Candidatus Faecenecus gallistercoris</name>
    <dbReference type="NCBI Taxonomy" id="2840793"/>
    <lineage>
        <taxon>Bacteria</taxon>
        <taxon>Bacillati</taxon>
        <taxon>Bacillota</taxon>
        <taxon>Bacillota incertae sedis</taxon>
        <taxon>Candidatus Faecenecus</taxon>
    </lineage>
</organism>
<dbReference type="Proteomes" id="UP000886725">
    <property type="component" value="Unassembled WGS sequence"/>
</dbReference>
<sequence length="272" mass="30736">MNSFAVIPLGTVSPFCYDGHMCPGFLVKYHDQNILLDCGNGVTNYLQPEDYQNMTIIISHLHPDHYGDLLSIAQLSYVFHRLGYLNHQIQVYVPAGDVIHTLESYRDKSGWGASRTVTKKLIDYDFVMNLESIGFLKVASYQQGQTFHFGDLEVSFSQNPHPLKTYSIRLQDPSCKVVYSSDTGYFKNTLATFAKDANLLICESTFLKGQVKSSDTHLFAFEAGMIARDANVHQLLLTHFWPLISKEQYVMEARGVFSNTEAAEEGKKLILK</sequence>
<dbReference type="Pfam" id="PF12706">
    <property type="entry name" value="Lactamase_B_2"/>
    <property type="match status" value="1"/>
</dbReference>
<feature type="domain" description="Metallo-beta-lactamase" evidence="1">
    <location>
        <begin position="21"/>
        <end position="221"/>
    </location>
</feature>
<dbReference type="SUPFAM" id="SSF56281">
    <property type="entry name" value="Metallo-hydrolase/oxidoreductase"/>
    <property type="match status" value="1"/>
</dbReference>
<dbReference type="InterPro" id="IPR036866">
    <property type="entry name" value="RibonucZ/Hydroxyglut_hydro"/>
</dbReference>
<accession>A0A9D1CL30</accession>
<reference evidence="2" key="2">
    <citation type="journal article" date="2021" name="PeerJ">
        <title>Extensive microbial diversity within the chicken gut microbiome revealed by metagenomics and culture.</title>
        <authorList>
            <person name="Gilroy R."/>
            <person name="Ravi A."/>
            <person name="Getino M."/>
            <person name="Pursley I."/>
            <person name="Horton D.L."/>
            <person name="Alikhan N.F."/>
            <person name="Baker D."/>
            <person name="Gharbi K."/>
            <person name="Hall N."/>
            <person name="Watson M."/>
            <person name="Adriaenssens E.M."/>
            <person name="Foster-Nyarko E."/>
            <person name="Jarju S."/>
            <person name="Secka A."/>
            <person name="Antonio M."/>
            <person name="Oren A."/>
            <person name="Chaudhuri R.R."/>
            <person name="La Ragione R."/>
            <person name="Hildebrand F."/>
            <person name="Pallen M.J."/>
        </authorList>
    </citation>
    <scope>NUCLEOTIDE SEQUENCE</scope>
    <source>
        <strain evidence="2">CHK165-10780</strain>
    </source>
</reference>
<dbReference type="PANTHER" id="PTHR46018:SF4">
    <property type="entry name" value="METALLO-HYDROLASE YHFI-RELATED"/>
    <property type="match status" value="1"/>
</dbReference>
<dbReference type="AlphaFoldDB" id="A0A9D1CL30"/>
<dbReference type="PANTHER" id="PTHR46018">
    <property type="entry name" value="ZINC PHOSPHODIESTERASE ELAC PROTEIN 1"/>
    <property type="match status" value="1"/>
</dbReference>
<reference evidence="2" key="1">
    <citation type="submission" date="2020-10" db="EMBL/GenBank/DDBJ databases">
        <authorList>
            <person name="Gilroy R."/>
        </authorList>
    </citation>
    <scope>NUCLEOTIDE SEQUENCE</scope>
    <source>
        <strain evidence="2">CHK165-10780</strain>
    </source>
</reference>
<dbReference type="EMBL" id="DVFU01000028">
    <property type="protein sequence ID" value="HIQ64369.1"/>
    <property type="molecule type" value="Genomic_DNA"/>
</dbReference>
<dbReference type="SMART" id="SM00849">
    <property type="entry name" value="Lactamase_B"/>
    <property type="match status" value="1"/>
</dbReference>
<evidence type="ECO:0000313" key="2">
    <source>
        <dbReference type="EMBL" id="HIQ64369.1"/>
    </source>
</evidence>
<evidence type="ECO:0000259" key="1">
    <source>
        <dbReference type="SMART" id="SM00849"/>
    </source>
</evidence>
<comment type="caution">
    <text evidence="2">The sequence shown here is derived from an EMBL/GenBank/DDBJ whole genome shotgun (WGS) entry which is preliminary data.</text>
</comment>
<protein>
    <submittedName>
        <fullName evidence="2">MBL fold metallo-hydrolase</fullName>
    </submittedName>
</protein>